<dbReference type="SUPFAM" id="SSF48452">
    <property type="entry name" value="TPR-like"/>
    <property type="match status" value="1"/>
</dbReference>
<keyword evidence="2" id="KW-0067">ATP-binding</keyword>
<dbReference type="Gene3D" id="1.10.10.10">
    <property type="entry name" value="Winged helix-like DNA-binding domain superfamily/Winged helix DNA-binding domain"/>
    <property type="match status" value="1"/>
</dbReference>
<sequence>MDENTFGGLLREARQRALLTLESLAEASGVSVRAISDMERGRSLPRQATLGGLLDALRLEEGERRRLVRAATRHSRRVPRQLPPDLAVFRGREQALAAVRGFTSHMAGRGGHVVISAIGGMAGVGKTTLAVHWAHEAAERFPDGQLYVNLRGFEADGQPLDPGEALGGFLRALEVPGEDIPSGVERRSALFRERAAALRLIVVLDNARDADQVRPLLPGSAGCLTIITSRDRLPGLAAAEGASLVSLDVWSREEAVTALAARIGEERCAAEPAAAAELVELCGCLPLAVAVVGAQLSTVPGMPLRVGVRELRETRPRLDALSVDDGRVDVRAVFSWSYRALGAGTARFFRYLCVHPGPAVSAEAAASLAGVGEAQGLRCLRELTAASLLTRDTDGRYVLHDLVRDYGTELFAQEKDDRLGAEIRLLDYLRHNAHGANRFVWRFPSRPAGTPVPGVARVETGDREEALEWYRREESTADAALRAFHDPRLLRHRLDLTLEWVAYNSVTGRWAEEIAACRTALDAALTLDDPVGVARTGAHLSRALVERGDLGEAGELLDLILGQLPRLPLDEQLQAERHASRIRHYEQRYAEGLRHARNSLALARTLEQPYEVARALAIVAYFLCVSGDPKEAVATCEEVLPLLRETGNRHDEAATWRHMGHARQRAGDLTAAIAHYGTALGIYQEVLDDYNVADVLDHLATAQLEQGNVARARANWYRAAELFTALRAVRADETRAKADAAAARPDAHPGECGE</sequence>
<name>A0ABV8TJ22_9ACTN</name>
<dbReference type="PANTHER" id="PTHR47691">
    <property type="entry name" value="REGULATOR-RELATED"/>
    <property type="match status" value="1"/>
</dbReference>
<dbReference type="InterPro" id="IPR019734">
    <property type="entry name" value="TPR_rpt"/>
</dbReference>
<evidence type="ECO:0000313" key="2">
    <source>
        <dbReference type="EMBL" id="MFC4330575.1"/>
    </source>
</evidence>
<dbReference type="InterPro" id="IPR001387">
    <property type="entry name" value="Cro/C1-type_HTH"/>
</dbReference>
<accession>A0ABV8TJ22</accession>
<dbReference type="InterPro" id="IPR010982">
    <property type="entry name" value="Lambda_DNA-bd_dom_sf"/>
</dbReference>
<dbReference type="SUPFAM" id="SSF52540">
    <property type="entry name" value="P-loop containing nucleoside triphosphate hydrolases"/>
    <property type="match status" value="1"/>
</dbReference>
<dbReference type="SMART" id="SM00028">
    <property type="entry name" value="TPR"/>
    <property type="match status" value="3"/>
</dbReference>
<comment type="caution">
    <text evidence="2">The sequence shown here is derived from an EMBL/GenBank/DDBJ whole genome shotgun (WGS) entry which is preliminary data.</text>
</comment>
<dbReference type="SUPFAM" id="SSF47413">
    <property type="entry name" value="lambda repressor-like DNA-binding domains"/>
    <property type="match status" value="1"/>
</dbReference>
<dbReference type="Gene3D" id="1.10.260.40">
    <property type="entry name" value="lambda repressor-like DNA-binding domains"/>
    <property type="match status" value="1"/>
</dbReference>
<protein>
    <submittedName>
        <fullName evidence="2">ATP-binding protein</fullName>
    </submittedName>
</protein>
<dbReference type="InterPro" id="IPR027417">
    <property type="entry name" value="P-loop_NTPase"/>
</dbReference>
<evidence type="ECO:0000313" key="3">
    <source>
        <dbReference type="Proteomes" id="UP001595824"/>
    </source>
</evidence>
<dbReference type="InterPro" id="IPR011990">
    <property type="entry name" value="TPR-like_helical_dom_sf"/>
</dbReference>
<dbReference type="Pfam" id="PF13560">
    <property type="entry name" value="HTH_31"/>
    <property type="match status" value="1"/>
</dbReference>
<dbReference type="SMART" id="SM00530">
    <property type="entry name" value="HTH_XRE"/>
    <property type="match status" value="1"/>
</dbReference>
<dbReference type="PANTHER" id="PTHR47691:SF3">
    <property type="entry name" value="HTH-TYPE TRANSCRIPTIONAL REGULATOR RV0890C-RELATED"/>
    <property type="match status" value="1"/>
</dbReference>
<dbReference type="Pfam" id="PF13424">
    <property type="entry name" value="TPR_12"/>
    <property type="match status" value="1"/>
</dbReference>
<dbReference type="PRINTS" id="PR00364">
    <property type="entry name" value="DISEASERSIST"/>
</dbReference>
<gene>
    <name evidence="2" type="ORF">ACFPC0_22865</name>
</gene>
<dbReference type="PROSITE" id="PS50943">
    <property type="entry name" value="HTH_CROC1"/>
    <property type="match status" value="1"/>
</dbReference>
<dbReference type="Gene3D" id="3.40.50.300">
    <property type="entry name" value="P-loop containing nucleotide triphosphate hydrolases"/>
    <property type="match status" value="1"/>
</dbReference>
<keyword evidence="3" id="KW-1185">Reference proteome</keyword>
<dbReference type="CDD" id="cd00093">
    <property type="entry name" value="HTH_XRE"/>
    <property type="match status" value="1"/>
</dbReference>
<dbReference type="EMBL" id="JBHSDP010000024">
    <property type="protein sequence ID" value="MFC4330575.1"/>
    <property type="molecule type" value="Genomic_DNA"/>
</dbReference>
<dbReference type="Proteomes" id="UP001595824">
    <property type="component" value="Unassembled WGS sequence"/>
</dbReference>
<dbReference type="InterPro" id="IPR036388">
    <property type="entry name" value="WH-like_DNA-bd_sf"/>
</dbReference>
<feature type="domain" description="HTH cro/C1-type" evidence="1">
    <location>
        <begin position="10"/>
        <end position="64"/>
    </location>
</feature>
<evidence type="ECO:0000259" key="1">
    <source>
        <dbReference type="PROSITE" id="PS50943"/>
    </source>
</evidence>
<dbReference type="Gene3D" id="1.25.40.10">
    <property type="entry name" value="Tetratricopeptide repeat domain"/>
    <property type="match status" value="1"/>
</dbReference>
<keyword evidence="2" id="KW-0547">Nucleotide-binding</keyword>
<organism evidence="2 3">
    <name type="scientific">Streptomyces andamanensis</name>
    <dbReference type="NCBI Taxonomy" id="1565035"/>
    <lineage>
        <taxon>Bacteria</taxon>
        <taxon>Bacillati</taxon>
        <taxon>Actinomycetota</taxon>
        <taxon>Actinomycetes</taxon>
        <taxon>Kitasatosporales</taxon>
        <taxon>Streptomycetaceae</taxon>
        <taxon>Streptomyces</taxon>
    </lineage>
</organism>
<dbReference type="GO" id="GO:0005524">
    <property type="term" value="F:ATP binding"/>
    <property type="evidence" value="ECO:0007669"/>
    <property type="project" value="UniProtKB-KW"/>
</dbReference>
<proteinExistence type="predicted"/>
<dbReference type="RefSeq" id="WP_381741522.1">
    <property type="nucleotide sequence ID" value="NZ_JBHSDP010000024.1"/>
</dbReference>
<reference evidence="3" key="1">
    <citation type="journal article" date="2019" name="Int. J. Syst. Evol. Microbiol.">
        <title>The Global Catalogue of Microorganisms (GCM) 10K type strain sequencing project: providing services to taxonomists for standard genome sequencing and annotation.</title>
        <authorList>
            <consortium name="The Broad Institute Genomics Platform"/>
            <consortium name="The Broad Institute Genome Sequencing Center for Infectious Disease"/>
            <person name="Wu L."/>
            <person name="Ma J."/>
        </authorList>
    </citation>
    <scope>NUCLEOTIDE SEQUENCE [LARGE SCALE GENOMIC DNA]</scope>
    <source>
        <strain evidence="3">PCU 347</strain>
    </source>
</reference>